<keyword evidence="1" id="KW-0472">Membrane</keyword>
<evidence type="ECO:0000256" key="1">
    <source>
        <dbReference type="SAM" id="Phobius"/>
    </source>
</evidence>
<keyword evidence="3" id="KW-1185">Reference proteome</keyword>
<dbReference type="AlphaFoldDB" id="U6KTZ5"/>
<organism evidence="2 3">
    <name type="scientific">Eimeria tenella</name>
    <name type="common">Coccidian parasite</name>
    <dbReference type="NCBI Taxonomy" id="5802"/>
    <lineage>
        <taxon>Eukaryota</taxon>
        <taxon>Sar</taxon>
        <taxon>Alveolata</taxon>
        <taxon>Apicomplexa</taxon>
        <taxon>Conoidasida</taxon>
        <taxon>Coccidia</taxon>
        <taxon>Eucoccidiorida</taxon>
        <taxon>Eimeriorina</taxon>
        <taxon>Eimeriidae</taxon>
        <taxon>Eimeria</taxon>
    </lineage>
</organism>
<keyword evidence="1" id="KW-1133">Transmembrane helix</keyword>
<dbReference type="VEuPathDB" id="ToxoDB:ETH_00038015"/>
<feature type="transmembrane region" description="Helical" evidence="1">
    <location>
        <begin position="88"/>
        <end position="112"/>
    </location>
</feature>
<feature type="transmembrane region" description="Helical" evidence="1">
    <location>
        <begin position="52"/>
        <end position="76"/>
    </location>
</feature>
<evidence type="ECO:0000313" key="3">
    <source>
        <dbReference type="Proteomes" id="UP000030747"/>
    </source>
</evidence>
<gene>
    <name evidence="2" type="ORF">ETH_00038015</name>
</gene>
<dbReference type="GeneID" id="25256644"/>
<dbReference type="EMBL" id="HG674743">
    <property type="protein sequence ID" value="CDJ39869.1"/>
    <property type="molecule type" value="Genomic_DNA"/>
</dbReference>
<dbReference type="RefSeq" id="XP_013230622.1">
    <property type="nucleotide sequence ID" value="XM_013375168.1"/>
</dbReference>
<reference evidence="2" key="2">
    <citation type="submission" date="2013-10" db="EMBL/GenBank/DDBJ databases">
        <authorList>
            <person name="Aslett M."/>
        </authorList>
    </citation>
    <scope>NUCLEOTIDE SEQUENCE [LARGE SCALE GENOMIC DNA]</scope>
    <source>
        <strain evidence="2">Houghton</strain>
    </source>
</reference>
<protein>
    <submittedName>
        <fullName evidence="2">Uncharacterized protein</fullName>
    </submittedName>
</protein>
<keyword evidence="1" id="KW-0812">Transmembrane</keyword>
<name>U6KTZ5_EIMTE</name>
<evidence type="ECO:0000313" key="2">
    <source>
        <dbReference type="EMBL" id="CDJ39869.1"/>
    </source>
</evidence>
<sequence>MGLADDGSFAAKRREGKWADKTETATCVERWDTWLGTAAASSGHKGEAAATAAAAAAAAAAVAAAAAAVAVAGVAVASAAAGVSVAKAAAAAAAAAVAAAAEIVVGVVSLELKGFKTLNPRKV</sequence>
<reference evidence="2" key="1">
    <citation type="submission" date="2013-10" db="EMBL/GenBank/DDBJ databases">
        <title>Genomic analysis of the causative agents of coccidiosis in chickens.</title>
        <authorList>
            <person name="Reid A.J."/>
            <person name="Blake D."/>
            <person name="Billington K."/>
            <person name="Browne H."/>
            <person name="Dunn M."/>
            <person name="Hung S."/>
            <person name="Kawahara F."/>
            <person name="Miranda-Saavedra D."/>
            <person name="Mourier T."/>
            <person name="Nagra H."/>
            <person name="Otto T.D."/>
            <person name="Rawlings N."/>
            <person name="Sanchez A."/>
            <person name="Sanders M."/>
            <person name="Subramaniam C."/>
            <person name="Tay Y."/>
            <person name="Dear P."/>
            <person name="Doerig C."/>
            <person name="Gruber A."/>
            <person name="Parkinson J."/>
            <person name="Shirley M."/>
            <person name="Wan K.L."/>
            <person name="Berriman M."/>
            <person name="Tomley F."/>
            <person name="Pain A."/>
        </authorList>
    </citation>
    <scope>NUCLEOTIDE SEQUENCE [LARGE SCALE GENOMIC DNA]</scope>
    <source>
        <strain evidence="2">Houghton</strain>
    </source>
</reference>
<accession>U6KTZ5</accession>
<dbReference type="Proteomes" id="UP000030747">
    <property type="component" value="Unassembled WGS sequence"/>
</dbReference>
<proteinExistence type="predicted"/>